<feature type="compositionally biased region" description="Low complexity" evidence="1">
    <location>
        <begin position="278"/>
        <end position="308"/>
    </location>
</feature>
<proteinExistence type="predicted"/>
<feature type="compositionally biased region" description="Low complexity" evidence="1">
    <location>
        <begin position="505"/>
        <end position="514"/>
    </location>
</feature>
<feature type="compositionally biased region" description="Polar residues" evidence="1">
    <location>
        <begin position="689"/>
        <end position="698"/>
    </location>
</feature>
<feature type="region of interest" description="Disordered" evidence="1">
    <location>
        <begin position="597"/>
        <end position="744"/>
    </location>
</feature>
<dbReference type="OrthoDB" id="4155914at2759"/>
<accession>C7YZ17</accession>
<dbReference type="EMBL" id="GG698903">
    <property type="protein sequence ID" value="EEU43288.1"/>
    <property type="molecule type" value="Genomic_DNA"/>
</dbReference>
<dbReference type="Proteomes" id="UP000005206">
    <property type="component" value="Chromosome 8"/>
</dbReference>
<evidence type="ECO:0008006" key="4">
    <source>
        <dbReference type="Google" id="ProtNLM"/>
    </source>
</evidence>
<dbReference type="OMA" id="REVHIEY"/>
<organism evidence="2 3">
    <name type="scientific">Fusarium vanettenii (strain ATCC MYA-4622 / CBS 123669 / FGSC 9596 / NRRL 45880 / 77-13-4)</name>
    <name type="common">Fusarium solani subsp. pisi</name>
    <dbReference type="NCBI Taxonomy" id="660122"/>
    <lineage>
        <taxon>Eukaryota</taxon>
        <taxon>Fungi</taxon>
        <taxon>Dikarya</taxon>
        <taxon>Ascomycota</taxon>
        <taxon>Pezizomycotina</taxon>
        <taxon>Sordariomycetes</taxon>
        <taxon>Hypocreomycetidae</taxon>
        <taxon>Hypocreales</taxon>
        <taxon>Nectriaceae</taxon>
        <taxon>Fusarium</taxon>
        <taxon>Fusarium solani species complex</taxon>
        <taxon>Fusarium vanettenii</taxon>
    </lineage>
</organism>
<feature type="compositionally biased region" description="Low complexity" evidence="1">
    <location>
        <begin position="229"/>
        <end position="271"/>
    </location>
</feature>
<dbReference type="HOGENOM" id="CLU_007228_0_0_1"/>
<evidence type="ECO:0000256" key="1">
    <source>
        <dbReference type="SAM" id="MobiDB-lite"/>
    </source>
</evidence>
<feature type="compositionally biased region" description="Low complexity" evidence="1">
    <location>
        <begin position="176"/>
        <end position="214"/>
    </location>
</feature>
<feature type="region of interest" description="Disordered" evidence="1">
    <location>
        <begin position="1001"/>
        <end position="1053"/>
    </location>
</feature>
<feature type="region of interest" description="Disordered" evidence="1">
    <location>
        <begin position="505"/>
        <end position="581"/>
    </location>
</feature>
<dbReference type="eggNOG" id="ENOG502QT51">
    <property type="taxonomic scope" value="Eukaryota"/>
</dbReference>
<feature type="region of interest" description="Disordered" evidence="1">
    <location>
        <begin position="80"/>
        <end position="328"/>
    </location>
</feature>
<evidence type="ECO:0000313" key="3">
    <source>
        <dbReference type="Proteomes" id="UP000005206"/>
    </source>
</evidence>
<evidence type="ECO:0000313" key="2">
    <source>
        <dbReference type="EMBL" id="EEU43288.1"/>
    </source>
</evidence>
<feature type="compositionally biased region" description="Low complexity" evidence="1">
    <location>
        <begin position="120"/>
        <end position="153"/>
    </location>
</feature>
<dbReference type="InParanoid" id="C7YZ17"/>
<feature type="region of interest" description="Disordered" evidence="1">
    <location>
        <begin position="30"/>
        <end position="56"/>
    </location>
</feature>
<reference evidence="2 3" key="1">
    <citation type="journal article" date="2009" name="PLoS Genet.">
        <title>The genome of Nectria haematococca: contribution of supernumerary chromosomes to gene expansion.</title>
        <authorList>
            <person name="Coleman J.J."/>
            <person name="Rounsley S.D."/>
            <person name="Rodriguez-Carres M."/>
            <person name="Kuo A."/>
            <person name="Wasmann C.C."/>
            <person name="Grimwood J."/>
            <person name="Schmutz J."/>
            <person name="Taga M."/>
            <person name="White G.J."/>
            <person name="Zhou S."/>
            <person name="Schwartz D.C."/>
            <person name="Freitag M."/>
            <person name="Ma L.J."/>
            <person name="Danchin E.G."/>
            <person name="Henrissat B."/>
            <person name="Coutinho P.M."/>
            <person name="Nelson D.R."/>
            <person name="Straney D."/>
            <person name="Napoli C.A."/>
            <person name="Barker B.M."/>
            <person name="Gribskov M."/>
            <person name="Rep M."/>
            <person name="Kroken S."/>
            <person name="Molnar I."/>
            <person name="Rensing C."/>
            <person name="Kennell J.C."/>
            <person name="Zamora J."/>
            <person name="Farman M.L."/>
            <person name="Selker E.U."/>
            <person name="Salamov A."/>
            <person name="Shapiro H."/>
            <person name="Pangilinan J."/>
            <person name="Lindquist E."/>
            <person name="Lamers C."/>
            <person name="Grigoriev I.V."/>
            <person name="Geiser D.M."/>
            <person name="Covert S.F."/>
            <person name="Temporini E."/>
            <person name="Vanetten H.D."/>
        </authorList>
    </citation>
    <scope>NUCLEOTIDE SEQUENCE [LARGE SCALE GENOMIC DNA]</scope>
    <source>
        <strain evidence="3">ATCC MYA-4622 / CBS 123669 / FGSC 9596 / NRRL 45880 / 77-13-4</strain>
    </source>
</reference>
<name>C7YZ17_FUSV7</name>
<dbReference type="AlphaFoldDB" id="C7YZ17"/>
<feature type="compositionally biased region" description="Polar residues" evidence="1">
    <location>
        <begin position="597"/>
        <end position="641"/>
    </location>
</feature>
<dbReference type="RefSeq" id="XP_003049001.1">
    <property type="nucleotide sequence ID" value="XM_003048955.1"/>
</dbReference>
<sequence>MTYKMGKLHTDSLSPSLPCSRVLGGQAEKVVDRVHPSGPSHPRSQQDPRNRFSSFPYPSRASLSNLSVLNCSRCAPFSNVPLSPRTVSLSPLPSRPVRNFNRRMPSFGRLGKHSNRSSQALASSKTPATTTTPSATSGSAATGAPAATTQATGHQRQPSHQQQQQQQQLLDEADSAAHSAHSGHGFGHSHNANANASNPANSSATPHSALSSSHNTAYSSSESFDSRQPSHLLQQQHQHPGQPPLHLQHPQQQHQPQTPLLPSPSSASAGGAPPPPHLYSSPSAASSTTGANINNPPSLQQQQSSNLSGFDGHQSHSDFVDPGLGRSQSIRYSSATPYDITTSSVDDLNSHAAGYGQAPPPPVQQLQPPPPPQQPQATPQKLSTRKLIKGIFSGSNRGASDSQHHHGISIGHGHHHSYDNTGGLARRPSKRVQQVPDNPQSPYPPQLSSRQGLDDINEHYSAHDSNSHSPSQNSRISLHNTIRQVSGEVDQQQHSANYEDAAYRQNQAPPQQQQQPPPQPHVQVHPQDQQPQTIYETSVYDQQPSPLNPPQHPSSQQPYPYPNSQQPGYHQGGIQGGDLRTVPAHLGTVSQFQNPETVSQFSHESPITDSDQRSANLQSASTSPAVNHSVYVQNHGSTTSLPPAQQITPQPQQSGMAPPAGGPPPSRRPEADKLRGQVDPPAGPPPTYRHSTSMNNMNPLPPVPQGAGQPQAYQGNRPPQFEGDQGRDSPQPVSAVPADPAGDEKSFKDLLTKYKNVKRLYFDGKAQIDALTGQIVHLQNAVANQRMSQSRTALDDNEYSTRWNRLNGAINNLSFNIRKDWRSVPQWLVSYVSADALKTGKAEMTAVGRAVISRWLMEEVFNKCFHPGLDPTLSQSLKEIELNIRHNAYTMTSQEEFDALTNKVVNWRMTTLEGLHRQLNSPSTADNRTAFTAKATSTLTACLYQFLNSPPPAGVEGSTSMIVELAVGIAANLPLESRDVAITYPLPGEIVQPRVMEVEKAPLPPLEGQKEDGDDDKKKEEGDDKSGKAKTGTLTKENLGVVGEDNDSSKSVRTDADMDNFAVAVPSDANRVRFAGFMALEVRGRQVLWKAPIWTL</sequence>
<feature type="compositionally biased region" description="Pro residues" evidence="1">
    <location>
        <begin position="358"/>
        <end position="374"/>
    </location>
</feature>
<feature type="compositionally biased region" description="Polar residues" evidence="1">
    <location>
        <begin position="215"/>
        <end position="227"/>
    </location>
</feature>
<feature type="region of interest" description="Disordered" evidence="1">
    <location>
        <begin position="341"/>
        <end position="452"/>
    </location>
</feature>
<feature type="compositionally biased region" description="Basic and acidic residues" evidence="1">
    <location>
        <begin position="667"/>
        <end position="676"/>
    </location>
</feature>
<keyword evidence="3" id="KW-1185">Reference proteome</keyword>
<feature type="compositionally biased region" description="Basic and acidic residues" evidence="1">
    <location>
        <begin position="1008"/>
        <end position="1027"/>
    </location>
</feature>
<feature type="compositionally biased region" description="Low complexity" evidence="1">
    <location>
        <begin position="553"/>
        <end position="567"/>
    </location>
</feature>
<dbReference type="KEGG" id="nhe:NECHADRAFT_83877"/>
<feature type="compositionally biased region" description="Low complexity" evidence="1">
    <location>
        <begin position="642"/>
        <end position="659"/>
    </location>
</feature>
<dbReference type="VEuPathDB" id="FungiDB:NECHADRAFT_83877"/>
<feature type="compositionally biased region" description="Low complexity" evidence="1">
    <location>
        <begin position="521"/>
        <end position="532"/>
    </location>
</feature>
<gene>
    <name evidence="2" type="ORF">NECHADRAFT_83877</name>
</gene>
<feature type="compositionally biased region" description="Low complexity" evidence="1">
    <location>
        <begin position="705"/>
        <end position="715"/>
    </location>
</feature>
<protein>
    <recommendedName>
        <fullName evidence="4">S-adenosylmethionine-dependent methyltransferase-like protein</fullName>
    </recommendedName>
</protein>
<dbReference type="GeneID" id="9666073"/>